<comment type="caution">
    <text evidence="1">The sequence shown here is derived from an EMBL/GenBank/DDBJ whole genome shotgun (WGS) entry which is preliminary data.</text>
</comment>
<organism evidence="1 2">
    <name type="scientific">Nibrella viscosa</name>
    <dbReference type="NCBI Taxonomy" id="1084524"/>
    <lineage>
        <taxon>Bacteria</taxon>
        <taxon>Pseudomonadati</taxon>
        <taxon>Bacteroidota</taxon>
        <taxon>Cytophagia</taxon>
        <taxon>Cytophagales</taxon>
        <taxon>Spirosomataceae</taxon>
        <taxon>Nibrella</taxon>
    </lineage>
</organism>
<dbReference type="EMBL" id="BAABHB010000018">
    <property type="protein sequence ID" value="GAA4419297.1"/>
    <property type="molecule type" value="Genomic_DNA"/>
</dbReference>
<dbReference type="Proteomes" id="UP001500936">
    <property type="component" value="Unassembled WGS sequence"/>
</dbReference>
<proteinExistence type="predicted"/>
<reference evidence="2" key="1">
    <citation type="journal article" date="2019" name="Int. J. Syst. Evol. Microbiol.">
        <title>The Global Catalogue of Microorganisms (GCM) 10K type strain sequencing project: providing services to taxonomists for standard genome sequencing and annotation.</title>
        <authorList>
            <consortium name="The Broad Institute Genomics Platform"/>
            <consortium name="The Broad Institute Genome Sequencing Center for Infectious Disease"/>
            <person name="Wu L."/>
            <person name="Ma J."/>
        </authorList>
    </citation>
    <scope>NUCLEOTIDE SEQUENCE [LARGE SCALE GENOMIC DNA]</scope>
    <source>
        <strain evidence="2">JCM 17925</strain>
    </source>
</reference>
<dbReference type="RefSeq" id="WP_345271130.1">
    <property type="nucleotide sequence ID" value="NZ_BAABHB010000018.1"/>
</dbReference>
<accession>A0ABP8KZS4</accession>
<sequence>MNEQLQIEILFNSVEMELNRRWVFGNVPVVFSRRLARHLRILVKAWWHIYHETYCARRLRDRQVWQRSNTLPAQALDTPALASSLREINSLLDIDALRDFRPLSNAEVASLSLLALLTSYYKN</sequence>
<gene>
    <name evidence="1" type="ORF">GCM10023187_53470</name>
</gene>
<protein>
    <submittedName>
        <fullName evidence="1">Uncharacterized protein</fullName>
    </submittedName>
</protein>
<keyword evidence="2" id="KW-1185">Reference proteome</keyword>
<evidence type="ECO:0000313" key="2">
    <source>
        <dbReference type="Proteomes" id="UP001500936"/>
    </source>
</evidence>
<evidence type="ECO:0000313" key="1">
    <source>
        <dbReference type="EMBL" id="GAA4419297.1"/>
    </source>
</evidence>
<name>A0ABP8KZS4_9BACT</name>